<reference evidence="2" key="1">
    <citation type="journal article" date="2019" name="bioRxiv">
        <title>The Genome of the Zebra Mussel, Dreissena polymorpha: A Resource for Invasive Species Research.</title>
        <authorList>
            <person name="McCartney M.A."/>
            <person name="Auch B."/>
            <person name="Kono T."/>
            <person name="Mallez S."/>
            <person name="Zhang Y."/>
            <person name="Obille A."/>
            <person name="Becker A."/>
            <person name="Abrahante J.E."/>
            <person name="Garbe J."/>
            <person name="Badalamenti J.P."/>
            <person name="Herman A."/>
            <person name="Mangelson H."/>
            <person name="Liachko I."/>
            <person name="Sullivan S."/>
            <person name="Sone E.D."/>
            <person name="Koren S."/>
            <person name="Silverstein K.A.T."/>
            <person name="Beckman K.B."/>
            <person name="Gohl D.M."/>
        </authorList>
    </citation>
    <scope>NUCLEOTIDE SEQUENCE</scope>
    <source>
        <strain evidence="2">Duluth1</strain>
        <tissue evidence="2">Whole animal</tissue>
    </source>
</reference>
<organism evidence="2 3">
    <name type="scientific">Dreissena polymorpha</name>
    <name type="common">Zebra mussel</name>
    <name type="synonym">Mytilus polymorpha</name>
    <dbReference type="NCBI Taxonomy" id="45954"/>
    <lineage>
        <taxon>Eukaryota</taxon>
        <taxon>Metazoa</taxon>
        <taxon>Spiralia</taxon>
        <taxon>Lophotrochozoa</taxon>
        <taxon>Mollusca</taxon>
        <taxon>Bivalvia</taxon>
        <taxon>Autobranchia</taxon>
        <taxon>Heteroconchia</taxon>
        <taxon>Euheterodonta</taxon>
        <taxon>Imparidentia</taxon>
        <taxon>Neoheterodontei</taxon>
        <taxon>Myida</taxon>
        <taxon>Dreissenoidea</taxon>
        <taxon>Dreissenidae</taxon>
        <taxon>Dreissena</taxon>
    </lineage>
</organism>
<accession>A0A9D4LAN6</accession>
<protein>
    <submittedName>
        <fullName evidence="2">Uncharacterized protein</fullName>
    </submittedName>
</protein>
<keyword evidence="3" id="KW-1185">Reference proteome</keyword>
<sequence length="99" mass="11450">MNHPLKPPMGFKPIPLSSGEEKEDDREDQNFRDRLREWRRLDIDDLVMLAVNEDRLARMLENEIVTLGQCICEVLVCLANRLIVKLCLIVTLGQCICEV</sequence>
<name>A0A9D4LAN6_DREPO</name>
<dbReference type="Proteomes" id="UP000828390">
    <property type="component" value="Unassembled WGS sequence"/>
</dbReference>
<evidence type="ECO:0000313" key="2">
    <source>
        <dbReference type="EMBL" id="KAH3854314.1"/>
    </source>
</evidence>
<evidence type="ECO:0000313" key="3">
    <source>
        <dbReference type="Proteomes" id="UP000828390"/>
    </source>
</evidence>
<feature type="region of interest" description="Disordered" evidence="1">
    <location>
        <begin position="1"/>
        <end position="29"/>
    </location>
</feature>
<reference evidence="2" key="2">
    <citation type="submission" date="2020-11" db="EMBL/GenBank/DDBJ databases">
        <authorList>
            <person name="McCartney M.A."/>
            <person name="Auch B."/>
            <person name="Kono T."/>
            <person name="Mallez S."/>
            <person name="Becker A."/>
            <person name="Gohl D.M."/>
            <person name="Silverstein K.A.T."/>
            <person name="Koren S."/>
            <person name="Bechman K.B."/>
            <person name="Herman A."/>
            <person name="Abrahante J.E."/>
            <person name="Garbe J."/>
        </authorList>
    </citation>
    <scope>NUCLEOTIDE SEQUENCE</scope>
    <source>
        <strain evidence="2">Duluth1</strain>
        <tissue evidence="2">Whole animal</tissue>
    </source>
</reference>
<proteinExistence type="predicted"/>
<dbReference type="AlphaFoldDB" id="A0A9D4LAN6"/>
<gene>
    <name evidence="2" type="ORF">DPMN_096851</name>
</gene>
<evidence type="ECO:0000256" key="1">
    <source>
        <dbReference type="SAM" id="MobiDB-lite"/>
    </source>
</evidence>
<comment type="caution">
    <text evidence="2">The sequence shown here is derived from an EMBL/GenBank/DDBJ whole genome shotgun (WGS) entry which is preliminary data.</text>
</comment>
<dbReference type="EMBL" id="JAIWYP010000003">
    <property type="protein sequence ID" value="KAH3854314.1"/>
    <property type="molecule type" value="Genomic_DNA"/>
</dbReference>